<dbReference type="Proteomes" id="UP000580250">
    <property type="component" value="Unassembled WGS sequence"/>
</dbReference>
<reference evidence="3 4" key="1">
    <citation type="submission" date="2020-08" db="EMBL/GenBank/DDBJ databases">
        <authorList>
            <person name="Koutsovoulos G."/>
            <person name="Danchin GJ E."/>
        </authorList>
    </citation>
    <scope>NUCLEOTIDE SEQUENCE [LARGE SCALE GENOMIC DNA]</scope>
</reference>
<organism evidence="3 4">
    <name type="scientific">Meloidogyne enterolobii</name>
    <name type="common">Root-knot nematode worm</name>
    <name type="synonym">Meloidogyne mayaguensis</name>
    <dbReference type="NCBI Taxonomy" id="390850"/>
    <lineage>
        <taxon>Eukaryota</taxon>
        <taxon>Metazoa</taxon>
        <taxon>Ecdysozoa</taxon>
        <taxon>Nematoda</taxon>
        <taxon>Chromadorea</taxon>
        <taxon>Rhabditida</taxon>
        <taxon>Tylenchina</taxon>
        <taxon>Tylenchomorpha</taxon>
        <taxon>Tylenchoidea</taxon>
        <taxon>Meloidogynidae</taxon>
        <taxon>Meloidogyninae</taxon>
        <taxon>Meloidogyne</taxon>
    </lineage>
</organism>
<dbReference type="AlphaFoldDB" id="A0A6V7XFD8"/>
<keyword evidence="1" id="KW-0472">Membrane</keyword>
<evidence type="ECO:0000313" key="3">
    <source>
        <dbReference type="EMBL" id="CAD2197912.1"/>
    </source>
</evidence>
<dbReference type="InterPro" id="IPR001870">
    <property type="entry name" value="B30.2/SPRY"/>
</dbReference>
<evidence type="ECO:0000313" key="4">
    <source>
        <dbReference type="Proteomes" id="UP000580250"/>
    </source>
</evidence>
<dbReference type="InterPro" id="IPR043136">
    <property type="entry name" value="B30.2/SPRY_sf"/>
</dbReference>
<keyword evidence="1" id="KW-0812">Transmembrane</keyword>
<keyword evidence="1" id="KW-1133">Transmembrane helix</keyword>
<feature type="transmembrane region" description="Helical" evidence="1">
    <location>
        <begin position="24"/>
        <end position="45"/>
    </location>
</feature>
<dbReference type="PROSITE" id="PS50188">
    <property type="entry name" value="B302_SPRY"/>
    <property type="match status" value="1"/>
</dbReference>
<name>A0A6V7XFD8_MELEN</name>
<dbReference type="InterPro" id="IPR013320">
    <property type="entry name" value="ConA-like_dom_sf"/>
</dbReference>
<dbReference type="EMBL" id="CAJEWN010001495">
    <property type="protein sequence ID" value="CAD2197912.1"/>
    <property type="molecule type" value="Genomic_DNA"/>
</dbReference>
<comment type="caution">
    <text evidence="3">The sequence shown here is derived from an EMBL/GenBank/DDBJ whole genome shotgun (WGS) entry which is preliminary data.</text>
</comment>
<protein>
    <recommendedName>
        <fullName evidence="2">B30.2/SPRY domain-containing protein</fullName>
    </recommendedName>
</protein>
<gene>
    <name evidence="3" type="ORF">MENT_LOCUS51191</name>
</gene>
<dbReference type="InterPro" id="IPR003877">
    <property type="entry name" value="SPRY_dom"/>
</dbReference>
<accession>A0A6V7XFD8</accession>
<dbReference type="InterPro" id="IPR044736">
    <property type="entry name" value="Gid1/RanBPM/SPLA_SPRY"/>
</dbReference>
<evidence type="ECO:0000256" key="1">
    <source>
        <dbReference type="SAM" id="Phobius"/>
    </source>
</evidence>
<proteinExistence type="predicted"/>
<evidence type="ECO:0000259" key="2">
    <source>
        <dbReference type="PROSITE" id="PS50188"/>
    </source>
</evidence>
<dbReference type="SMART" id="SM00449">
    <property type="entry name" value="SPRY"/>
    <property type="match status" value="1"/>
</dbReference>
<sequence length="273" mass="30990">MIFEEFRIESIREKIFLRSIKAKFIIIYYLSTKFLSLFCSMSYILCPLPGEMTSNNNTTPFIKAFNKLKDASVLIKRGVALLDEGTVELENAYYAMLKPKNQLVQIPSEKDIIFSEDGTIILTKAMQLAITFRGKNKMVEGDYFEVHFEKISYGAVGMGPLQFNKNQNIGEMVGSFVYASNWKLFSNGKQNKKYQSVFGSNDVIGCGLKKSKGLIKKCLPGDDFRIFWTLNGAKLDYSCSIKDVDNLYPLVSIFGEDSKVVVNFGTKEFLFKK</sequence>
<dbReference type="CDD" id="cd12885">
    <property type="entry name" value="SPRY_RanBP_like"/>
    <property type="match status" value="1"/>
</dbReference>
<dbReference type="SUPFAM" id="SSF49899">
    <property type="entry name" value="Concanavalin A-like lectins/glucanases"/>
    <property type="match status" value="1"/>
</dbReference>
<feature type="domain" description="B30.2/SPRY" evidence="2">
    <location>
        <begin position="81"/>
        <end position="269"/>
    </location>
</feature>
<dbReference type="Pfam" id="PF00622">
    <property type="entry name" value="SPRY"/>
    <property type="match status" value="1"/>
</dbReference>
<dbReference type="OrthoDB" id="2413516at2759"/>
<dbReference type="Gene3D" id="2.60.120.920">
    <property type="match status" value="1"/>
</dbReference>